<keyword evidence="8 12" id="KW-0378">Hydrolase</keyword>
<dbReference type="Proteomes" id="UP000504603">
    <property type="component" value="Unplaced"/>
</dbReference>
<comment type="similarity">
    <text evidence="3">Belongs to the pectinesterase family.</text>
</comment>
<evidence type="ECO:0000256" key="2">
    <source>
        <dbReference type="ARBA" id="ARBA00005184"/>
    </source>
</evidence>
<dbReference type="PANTHER" id="PTHR31321:SF87">
    <property type="entry name" value="PECTINESTERASE 63-RELATED"/>
    <property type="match status" value="1"/>
</dbReference>
<gene>
    <name evidence="15" type="primary">LOC111020595</name>
</gene>
<dbReference type="PROSITE" id="PS00503">
    <property type="entry name" value="PECTINESTERASE_2"/>
    <property type="match status" value="1"/>
</dbReference>
<dbReference type="EC" id="3.1.1.11" evidence="4 12"/>
<comment type="pathway">
    <text evidence="2 12">Glycan metabolism; pectin degradation; 2-dehydro-3-deoxy-D-gluconate from pectin: step 1/5.</text>
</comment>
<dbReference type="GO" id="GO:0042545">
    <property type="term" value="P:cell wall modification"/>
    <property type="evidence" value="ECO:0007669"/>
    <property type="project" value="UniProtKB-UniRule"/>
</dbReference>
<evidence type="ECO:0000256" key="1">
    <source>
        <dbReference type="ARBA" id="ARBA00004191"/>
    </source>
</evidence>
<dbReference type="InterPro" id="IPR012334">
    <property type="entry name" value="Pectin_lyas_fold"/>
</dbReference>
<dbReference type="Pfam" id="PF01095">
    <property type="entry name" value="Pectinesterase"/>
    <property type="match status" value="1"/>
</dbReference>
<evidence type="ECO:0000313" key="15">
    <source>
        <dbReference type="RefSeq" id="XP_022152989.1"/>
    </source>
</evidence>
<evidence type="ECO:0000256" key="12">
    <source>
        <dbReference type="RuleBase" id="RU000589"/>
    </source>
</evidence>
<feature type="chain" id="PRO_5027164486" description="Pectinesterase" evidence="12">
    <location>
        <begin position="26"/>
        <end position="368"/>
    </location>
</feature>
<evidence type="ECO:0000256" key="10">
    <source>
        <dbReference type="ARBA" id="ARBA00047928"/>
    </source>
</evidence>
<evidence type="ECO:0000256" key="11">
    <source>
        <dbReference type="PROSITE-ProRule" id="PRU10040"/>
    </source>
</evidence>
<dbReference type="Gene3D" id="2.160.20.10">
    <property type="entry name" value="Single-stranded right-handed beta-helix, Pectin lyase-like"/>
    <property type="match status" value="1"/>
</dbReference>
<dbReference type="FunFam" id="2.160.20.10:FF:000008">
    <property type="entry name" value="Pectinesterase"/>
    <property type="match status" value="1"/>
</dbReference>
<dbReference type="GO" id="GO:0045490">
    <property type="term" value="P:pectin catabolic process"/>
    <property type="evidence" value="ECO:0007669"/>
    <property type="project" value="UniProtKB-UniRule"/>
</dbReference>
<keyword evidence="5" id="KW-0134">Cell wall</keyword>
<feature type="domain" description="Pectinesterase catalytic" evidence="13">
    <location>
        <begin position="69"/>
        <end position="356"/>
    </location>
</feature>
<dbReference type="GO" id="GO:0030599">
    <property type="term" value="F:pectinesterase activity"/>
    <property type="evidence" value="ECO:0007669"/>
    <property type="project" value="UniProtKB-UniRule"/>
</dbReference>
<evidence type="ECO:0000256" key="8">
    <source>
        <dbReference type="ARBA" id="ARBA00022801"/>
    </source>
</evidence>
<evidence type="ECO:0000256" key="7">
    <source>
        <dbReference type="ARBA" id="ARBA00022729"/>
    </source>
</evidence>
<comment type="subcellular location">
    <subcellularLocation>
        <location evidence="1">Secreted</location>
        <location evidence="1">Cell wall</location>
    </subcellularLocation>
</comment>
<evidence type="ECO:0000259" key="13">
    <source>
        <dbReference type="Pfam" id="PF01095"/>
    </source>
</evidence>
<dbReference type="KEGG" id="mcha:111020595"/>
<name>A0A6J1DHP7_MOMCH</name>
<evidence type="ECO:0000256" key="4">
    <source>
        <dbReference type="ARBA" id="ARBA00013229"/>
    </source>
</evidence>
<dbReference type="InterPro" id="IPR000070">
    <property type="entry name" value="Pectinesterase_cat"/>
</dbReference>
<reference evidence="15" key="1">
    <citation type="submission" date="2025-08" db="UniProtKB">
        <authorList>
            <consortium name="RefSeq"/>
        </authorList>
    </citation>
    <scope>IDENTIFICATION</scope>
    <source>
        <strain evidence="15">OHB3-1</strain>
    </source>
</reference>
<organism evidence="14 15">
    <name type="scientific">Momordica charantia</name>
    <name type="common">Bitter gourd</name>
    <name type="synonym">Balsam pear</name>
    <dbReference type="NCBI Taxonomy" id="3673"/>
    <lineage>
        <taxon>Eukaryota</taxon>
        <taxon>Viridiplantae</taxon>
        <taxon>Streptophyta</taxon>
        <taxon>Embryophyta</taxon>
        <taxon>Tracheophyta</taxon>
        <taxon>Spermatophyta</taxon>
        <taxon>Magnoliopsida</taxon>
        <taxon>eudicotyledons</taxon>
        <taxon>Gunneridae</taxon>
        <taxon>Pentapetalae</taxon>
        <taxon>rosids</taxon>
        <taxon>fabids</taxon>
        <taxon>Cucurbitales</taxon>
        <taxon>Cucurbitaceae</taxon>
        <taxon>Momordiceae</taxon>
        <taxon>Momordica</taxon>
    </lineage>
</organism>
<accession>A0A6J1DHP7</accession>
<dbReference type="SUPFAM" id="SSF51126">
    <property type="entry name" value="Pectin lyase-like"/>
    <property type="match status" value="1"/>
</dbReference>
<protein>
    <recommendedName>
        <fullName evidence="4 12">Pectinesterase</fullName>
        <ecNumber evidence="4 12">3.1.1.11</ecNumber>
    </recommendedName>
</protein>
<evidence type="ECO:0000256" key="6">
    <source>
        <dbReference type="ARBA" id="ARBA00022525"/>
    </source>
</evidence>
<comment type="catalytic activity">
    <reaction evidence="10 12">
        <text>[(1-&gt;4)-alpha-D-galacturonosyl methyl ester](n) + n H2O = [(1-&gt;4)-alpha-D-galacturonosyl](n) + n methanol + n H(+)</text>
        <dbReference type="Rhea" id="RHEA:22380"/>
        <dbReference type="Rhea" id="RHEA-COMP:14570"/>
        <dbReference type="Rhea" id="RHEA-COMP:14573"/>
        <dbReference type="ChEBI" id="CHEBI:15377"/>
        <dbReference type="ChEBI" id="CHEBI:15378"/>
        <dbReference type="ChEBI" id="CHEBI:17790"/>
        <dbReference type="ChEBI" id="CHEBI:140522"/>
        <dbReference type="ChEBI" id="CHEBI:140523"/>
        <dbReference type="EC" id="3.1.1.11"/>
    </reaction>
</comment>
<evidence type="ECO:0000313" key="14">
    <source>
        <dbReference type="Proteomes" id="UP000504603"/>
    </source>
</evidence>
<proteinExistence type="inferred from homology"/>
<evidence type="ECO:0000256" key="5">
    <source>
        <dbReference type="ARBA" id="ARBA00022512"/>
    </source>
</evidence>
<keyword evidence="14" id="KW-1185">Reference proteome</keyword>
<dbReference type="InterPro" id="IPR011050">
    <property type="entry name" value="Pectin_lyase_fold/virulence"/>
</dbReference>
<keyword evidence="7 12" id="KW-0732">Signal</keyword>
<dbReference type="AlphaFoldDB" id="A0A6J1DHP7"/>
<evidence type="ECO:0000256" key="9">
    <source>
        <dbReference type="ARBA" id="ARBA00023085"/>
    </source>
</evidence>
<dbReference type="OrthoDB" id="2019149at2759"/>
<evidence type="ECO:0000256" key="3">
    <source>
        <dbReference type="ARBA" id="ARBA00008891"/>
    </source>
</evidence>
<sequence>MKYCIDALSLTRLLTLLATFALILAASPPVPADKSQVNKWFSDNVKPLADRKAELDPALVAAEEGATVVKVRADGSGDFKTVTEAINSVPTGNTKRVVIWIGGGVYKEKLKIERTKPFVTLYGSPNNMPNLTFDGDANKFGTVYSATLTVESDYFTAANLIIVNSSPRPDGKRKGAQALAARLMGTKAAVYNCKFIGFQDTLCDDDGLHLYKDCFIQGTVDFIFGKGTSLYLNSQLDVVGDGGLAVITAHSREEESDPSGYSFVHGSITGTGGKNTYLGRAWMARSRTVFAYTTMADIINPEGWNDMKHPGFDSTVLFGEYKCSGPGSEPSGRVKYSKQLSDVEVKPFVSLGFLQSDKWLLPPPNPEA</sequence>
<dbReference type="UniPathway" id="UPA00545">
    <property type="reaction ID" value="UER00823"/>
</dbReference>
<dbReference type="PANTHER" id="PTHR31321">
    <property type="entry name" value="ACYL-COA THIOESTER HYDROLASE YBHC-RELATED"/>
    <property type="match status" value="1"/>
</dbReference>
<dbReference type="InterPro" id="IPR033131">
    <property type="entry name" value="Pectinesterase_Asp_AS"/>
</dbReference>
<feature type="active site" evidence="11">
    <location>
        <position position="221"/>
    </location>
</feature>
<feature type="signal peptide" evidence="12">
    <location>
        <begin position="1"/>
        <end position="25"/>
    </location>
</feature>
<dbReference type="RefSeq" id="XP_022152989.1">
    <property type="nucleotide sequence ID" value="XM_022297297.1"/>
</dbReference>
<keyword evidence="9 12" id="KW-0063">Aspartyl esterase</keyword>
<keyword evidence="6" id="KW-0964">Secreted</keyword>
<dbReference type="GeneID" id="111020595"/>